<proteinExistence type="predicted"/>
<accession>A0ABY2XMK4</accession>
<evidence type="ECO:0000313" key="2">
    <source>
        <dbReference type="Proteomes" id="UP000739180"/>
    </source>
</evidence>
<evidence type="ECO:0008006" key="3">
    <source>
        <dbReference type="Google" id="ProtNLM"/>
    </source>
</evidence>
<comment type="caution">
    <text evidence="1">The sequence shown here is derived from an EMBL/GenBank/DDBJ whole genome shotgun (WGS) entry which is preliminary data.</text>
</comment>
<evidence type="ECO:0000313" key="1">
    <source>
        <dbReference type="EMBL" id="TMW13618.1"/>
    </source>
</evidence>
<protein>
    <recommendedName>
        <fullName evidence="3">Transcriptional regulator, AbiEi antitoxin, Type IV TA system</fullName>
    </recommendedName>
</protein>
<dbReference type="EMBL" id="VCQT01000022">
    <property type="protein sequence ID" value="TMW13618.1"/>
    <property type="molecule type" value="Genomic_DNA"/>
</dbReference>
<gene>
    <name evidence="1" type="ORF">FGS76_05660</name>
</gene>
<keyword evidence="2" id="KW-1185">Reference proteome</keyword>
<dbReference type="RefSeq" id="WP_138771659.1">
    <property type="nucleotide sequence ID" value="NZ_JBHSSX010000011.1"/>
</dbReference>
<sequence length="242" mass="26896">MSSIQAQVLSQISRAPEGRVFGYDALPVYRQSPGAVVKAISRMVQAGELKRLRKGQFYKPRRGLLGEVPLKDSEKLRAFLYRGGSQVGYVTGASLYNRLGLTTQVPRVVTLARGGSATSVELKTLSLRLVAARAPVNKQDVPALELLDALKDIRRIPDATPQATLQRLVLRIENLEGDLLSRTVELAIQFYPPMVRALLGLVLETLDQGDFQGLENSLNPLSRYKVPLDPRVWPLREKWRIG</sequence>
<name>A0ABY2XMK4_9GAMM</name>
<organism evidence="1 2">
    <name type="scientific">Alloalcanivorax gelatiniphagus</name>
    <dbReference type="NCBI Taxonomy" id="1194167"/>
    <lineage>
        <taxon>Bacteria</taxon>
        <taxon>Pseudomonadati</taxon>
        <taxon>Pseudomonadota</taxon>
        <taxon>Gammaproteobacteria</taxon>
        <taxon>Oceanospirillales</taxon>
        <taxon>Alcanivoracaceae</taxon>
        <taxon>Alloalcanivorax</taxon>
    </lineage>
</organism>
<dbReference type="InterPro" id="IPR045738">
    <property type="entry name" value="DUF6088"/>
</dbReference>
<dbReference type="Proteomes" id="UP000739180">
    <property type="component" value="Unassembled WGS sequence"/>
</dbReference>
<reference evidence="1 2" key="1">
    <citation type="submission" date="2019-05" db="EMBL/GenBank/DDBJ databases">
        <title>Genome of Alcanivorax gelatiniphagus, an oil degrading marine bacteria.</title>
        <authorList>
            <person name="Kwon K.K."/>
        </authorList>
    </citation>
    <scope>NUCLEOTIDE SEQUENCE [LARGE SCALE GENOMIC DNA]</scope>
    <source>
        <strain evidence="1 2">MEBiC 08158</strain>
    </source>
</reference>
<dbReference type="Pfam" id="PF19570">
    <property type="entry name" value="DUF6088"/>
    <property type="match status" value="1"/>
</dbReference>